<dbReference type="EMBL" id="SGWQ01000016">
    <property type="protein sequence ID" value="RZS30561.1"/>
    <property type="molecule type" value="Genomic_DNA"/>
</dbReference>
<proteinExistence type="predicted"/>
<dbReference type="AlphaFoldDB" id="A0A4Q7KFV6"/>
<comment type="caution">
    <text evidence="2">The sequence shown here is derived from an EMBL/GenBank/DDBJ whole genome shotgun (WGS) entry which is preliminary data.</text>
</comment>
<sequence length="496" mass="54052">MAPNREALKKWRALVSSDGLVGLMSVETAIDAFLSAERPKGEPAVLRDMAKAYAKIASDADRLSVDVEAVAKKRLPEVWRGQAAENASDVVTAVGHELDHTVTVNKKASAELDKLATAIQTAQTMHGNAQDPLHRAKHEVGDAGFFDFDKRKRARDIALPGMDQMLAGIEKAKLAGEAAGRQFTDFANQATASKMNSGHLSNSERLVLSQAAVPGGPHDANLILSATEAQRASQRLDQLPPGERARFEGLLANAKSPEEKAYLMSALAAGHPIDKVENFGKQINGRSPEWLRDHLQPIYQRTGPNGKVEPVMYGKQQWSQEGGTCVSMSTLAARAQVDPLYSMYLTTGGNPDDPNQTSPEAFERRLRAEEQRLHNDPDTDWVGKPDQELGPATGVDYERHDLTDSSPDQKRELVDEVTRAVDEGKPVPLQVDGPPDANGDVAYHQMMIIGHQDGMLQIYNPWGTTSWVSVDDFVNGNMSHASDGRMPNVEGVHIPK</sequence>
<dbReference type="OrthoDB" id="3593276at2"/>
<dbReference type="RefSeq" id="WP_130348489.1">
    <property type="nucleotide sequence ID" value="NZ_SGWQ01000016.1"/>
</dbReference>
<keyword evidence="3" id="KW-1185">Reference proteome</keyword>
<protein>
    <recommendedName>
        <fullName evidence="4">Peptidoglycan-binding protein</fullName>
    </recommendedName>
</protein>
<evidence type="ECO:0000313" key="2">
    <source>
        <dbReference type="EMBL" id="RZS30561.1"/>
    </source>
</evidence>
<evidence type="ECO:0008006" key="4">
    <source>
        <dbReference type="Google" id="ProtNLM"/>
    </source>
</evidence>
<gene>
    <name evidence="2" type="ORF">EV193_11682</name>
</gene>
<feature type="compositionally biased region" description="Basic and acidic residues" evidence="1">
    <location>
        <begin position="373"/>
        <end position="387"/>
    </location>
</feature>
<feature type="region of interest" description="Disordered" evidence="1">
    <location>
        <begin position="373"/>
        <end position="411"/>
    </location>
</feature>
<name>A0A4Q7KFV6_9PSEU</name>
<organism evidence="2 3">
    <name type="scientific">Herbihabitans rhizosphaerae</name>
    <dbReference type="NCBI Taxonomy" id="1872711"/>
    <lineage>
        <taxon>Bacteria</taxon>
        <taxon>Bacillati</taxon>
        <taxon>Actinomycetota</taxon>
        <taxon>Actinomycetes</taxon>
        <taxon>Pseudonocardiales</taxon>
        <taxon>Pseudonocardiaceae</taxon>
        <taxon>Herbihabitans</taxon>
    </lineage>
</organism>
<reference evidence="2 3" key="1">
    <citation type="submission" date="2019-02" db="EMBL/GenBank/DDBJ databases">
        <title>Genomic Encyclopedia of Type Strains, Phase IV (KMG-IV): sequencing the most valuable type-strain genomes for metagenomic binning, comparative biology and taxonomic classification.</title>
        <authorList>
            <person name="Goeker M."/>
        </authorList>
    </citation>
    <scope>NUCLEOTIDE SEQUENCE [LARGE SCALE GENOMIC DNA]</scope>
    <source>
        <strain evidence="2 3">DSM 101727</strain>
    </source>
</reference>
<feature type="compositionally biased region" description="Basic and acidic residues" evidence="1">
    <location>
        <begin position="396"/>
        <end position="411"/>
    </location>
</feature>
<evidence type="ECO:0000256" key="1">
    <source>
        <dbReference type="SAM" id="MobiDB-lite"/>
    </source>
</evidence>
<dbReference type="Proteomes" id="UP000294257">
    <property type="component" value="Unassembled WGS sequence"/>
</dbReference>
<accession>A0A4Q7KFV6</accession>
<evidence type="ECO:0000313" key="3">
    <source>
        <dbReference type="Proteomes" id="UP000294257"/>
    </source>
</evidence>